<dbReference type="GO" id="GO:0004674">
    <property type="term" value="F:protein serine/threonine kinase activity"/>
    <property type="evidence" value="ECO:0007669"/>
    <property type="project" value="TreeGrafter"/>
</dbReference>
<dbReference type="CDD" id="cd00180">
    <property type="entry name" value="PKc"/>
    <property type="match status" value="1"/>
</dbReference>
<name>A0A9P5K202_COLSI</name>
<proteinExistence type="predicted"/>
<dbReference type="PANTHER" id="PTHR24359">
    <property type="entry name" value="SERINE/THREONINE-PROTEIN KINASE SBK1"/>
    <property type="match status" value="1"/>
</dbReference>
<keyword evidence="3" id="KW-0808">Transferase</keyword>
<dbReference type="PROSITE" id="PS50011">
    <property type="entry name" value="PROTEIN_KINASE_DOM"/>
    <property type="match status" value="1"/>
</dbReference>
<feature type="region of interest" description="Disordered" evidence="1">
    <location>
        <begin position="1"/>
        <end position="103"/>
    </location>
</feature>
<dbReference type="PANTHER" id="PTHR24359:SF37">
    <property type="entry name" value="PROTEIN KINASE DOMAIN-CONTAINING PROTEIN"/>
    <property type="match status" value="1"/>
</dbReference>
<organism evidence="3 4">
    <name type="scientific">Colletotrichum siamense</name>
    <name type="common">Anthracnose fungus</name>
    <dbReference type="NCBI Taxonomy" id="690259"/>
    <lineage>
        <taxon>Eukaryota</taxon>
        <taxon>Fungi</taxon>
        <taxon>Dikarya</taxon>
        <taxon>Ascomycota</taxon>
        <taxon>Pezizomycotina</taxon>
        <taxon>Sordariomycetes</taxon>
        <taxon>Hypocreomycetidae</taxon>
        <taxon>Glomerellales</taxon>
        <taxon>Glomerellaceae</taxon>
        <taxon>Colletotrichum</taxon>
        <taxon>Colletotrichum gloeosporioides species complex</taxon>
    </lineage>
</organism>
<feature type="compositionally biased region" description="Basic and acidic residues" evidence="1">
    <location>
        <begin position="819"/>
        <end position="843"/>
    </location>
</feature>
<dbReference type="InterPro" id="IPR000719">
    <property type="entry name" value="Prot_kinase_dom"/>
</dbReference>
<dbReference type="AlphaFoldDB" id="A0A9P5K202"/>
<feature type="compositionally biased region" description="Polar residues" evidence="1">
    <location>
        <begin position="782"/>
        <end position="813"/>
    </location>
</feature>
<protein>
    <submittedName>
        <fullName evidence="3">Tyrosine-protein kinase abl-1</fullName>
    </submittedName>
</protein>
<feature type="compositionally biased region" description="Basic and acidic residues" evidence="1">
    <location>
        <begin position="1"/>
        <end position="12"/>
    </location>
</feature>
<feature type="region of interest" description="Disordered" evidence="1">
    <location>
        <begin position="752"/>
        <end position="866"/>
    </location>
</feature>
<comment type="caution">
    <text evidence="3">The sequence shown here is derived from an EMBL/GenBank/DDBJ whole genome shotgun (WGS) entry which is preliminary data.</text>
</comment>
<feature type="compositionally biased region" description="Basic and acidic residues" evidence="1">
    <location>
        <begin position="683"/>
        <end position="701"/>
    </location>
</feature>
<dbReference type="SUPFAM" id="SSF56112">
    <property type="entry name" value="Protein kinase-like (PK-like)"/>
    <property type="match status" value="1"/>
</dbReference>
<dbReference type="Proteomes" id="UP000711996">
    <property type="component" value="Unassembled WGS sequence"/>
</dbReference>
<feature type="compositionally biased region" description="Basic and acidic residues" evidence="1">
    <location>
        <begin position="55"/>
        <end position="77"/>
    </location>
</feature>
<gene>
    <name evidence="3" type="primary">abl-1</name>
    <name evidence="3" type="ORF">CGCSCA2_v010054</name>
</gene>
<dbReference type="OrthoDB" id="1046782at2759"/>
<dbReference type="Pfam" id="PF00069">
    <property type="entry name" value="Pkinase"/>
    <property type="match status" value="1"/>
</dbReference>
<keyword evidence="4" id="KW-1185">Reference proteome</keyword>
<feature type="compositionally biased region" description="Polar residues" evidence="1">
    <location>
        <begin position="79"/>
        <end position="98"/>
    </location>
</feature>
<dbReference type="Gene3D" id="1.10.510.10">
    <property type="entry name" value="Transferase(Phosphotransferase) domain 1"/>
    <property type="match status" value="1"/>
</dbReference>
<dbReference type="EMBL" id="QPMT01000036">
    <property type="protein sequence ID" value="KAF4853235.1"/>
    <property type="molecule type" value="Genomic_DNA"/>
</dbReference>
<evidence type="ECO:0000259" key="2">
    <source>
        <dbReference type="PROSITE" id="PS50011"/>
    </source>
</evidence>
<feature type="compositionally biased region" description="Low complexity" evidence="1">
    <location>
        <begin position="20"/>
        <end position="37"/>
    </location>
</feature>
<dbReference type="SMART" id="SM00220">
    <property type="entry name" value="S_TKc"/>
    <property type="match status" value="1"/>
</dbReference>
<sequence length="866" mass="97928">MHLDGSTEKHVQWDSPEAIADASSSSETEGSTGDESALPPVHLTQPDGTVVEINDTDKDQANPARRLDRVPSWRDNEDLSSAISQNGPTTTPSDGQTEVNDHGDTAQLRQGTTIPYANATPSLENDFSNVGGASGLGDETPVAPYPLDLSDSGSEDGDGLWESIDEQLISPPPDDKEYLPLDQLRRIMVNRRVRKALKKHLKLDRDTRYRYACEVCNTTNYGTARKTTRHKIFAVLVRIEHLEALPSIIEENIHDVHLPFTLQKGDQWHLTYEGVDKVAVKFRASCGWSKPKLSRFVKEQWLFMAPFFDMRASKPHFYPLEAQVVLPFVSDESPTDTAFGGFGDVFQRQIHAAHHNCTEHTQPFFAIKKLLNKDKTEFEDEQYALKKFNQENHPHLTKLLATYYHHEHYYFVFPWADGNLREFWQRYGTPKRDHSLIIWLAEQSAGIASGLKLIQHPPPNLELTVQDARDYGRHGDLKPENILWFRDPDAEESLIGSGLLKIADFGLTRYHRHNSRYQKLNSGGGFKCSLTYKAPEVDVVDSVSEAYDIWTLGCLLLEFITWYLRGWQAVDDFSARRASESQDPDHDIPLDTFFNVESKNGVRGAGLKRAVKELIDDLHEDANCSKFLHDLLTYTLHHLLRSDHKKRAKCVDVVKMLEKMASDCRNDKSYAVDGRMKPPNKSDTMDTTRTDKTVSEYGRDTAEDDPLTTPHASRQGTPTREKGLHDFVRYDEMKERVLYNDVMETDTDEIAAAEESSENEEETPKQDLNVASQDVGPDKMEISTSTARNTTFLQDDSFSSSSTEGYAISQPNESGFGENLKRKSCDIREELPTQEMKRPKLAEEESTLVGSIAELSERPVAQTVEG</sequence>
<reference evidence="3" key="1">
    <citation type="submission" date="2019-06" db="EMBL/GenBank/DDBJ databases">
        <authorList>
            <person name="Gan P."/>
            <person name="Shirasu K."/>
        </authorList>
    </citation>
    <scope>NUCLEOTIDE SEQUENCE [LARGE SCALE GENOMIC DNA]</scope>
    <source>
        <strain evidence="3">CAD2</strain>
    </source>
</reference>
<accession>A0A9P5K202</accession>
<dbReference type="GO" id="GO:0005524">
    <property type="term" value="F:ATP binding"/>
    <property type="evidence" value="ECO:0007669"/>
    <property type="project" value="InterPro"/>
</dbReference>
<evidence type="ECO:0000313" key="4">
    <source>
        <dbReference type="Proteomes" id="UP000711996"/>
    </source>
</evidence>
<evidence type="ECO:0000313" key="3">
    <source>
        <dbReference type="EMBL" id="KAF4853235.1"/>
    </source>
</evidence>
<keyword evidence="3" id="KW-0418">Kinase</keyword>
<dbReference type="InterPro" id="IPR011009">
    <property type="entry name" value="Kinase-like_dom_sf"/>
</dbReference>
<feature type="region of interest" description="Disordered" evidence="1">
    <location>
        <begin position="669"/>
        <end position="721"/>
    </location>
</feature>
<feature type="compositionally biased region" description="Acidic residues" evidence="1">
    <location>
        <begin position="752"/>
        <end position="761"/>
    </location>
</feature>
<feature type="domain" description="Protein kinase" evidence="2">
    <location>
        <begin position="331"/>
        <end position="660"/>
    </location>
</feature>
<evidence type="ECO:0000256" key="1">
    <source>
        <dbReference type="SAM" id="MobiDB-lite"/>
    </source>
</evidence>